<evidence type="ECO:0000256" key="5">
    <source>
        <dbReference type="ARBA" id="ARBA00022723"/>
    </source>
</evidence>
<comment type="caution">
    <text evidence="14">The sequence shown here is derived from an EMBL/GenBank/DDBJ whole genome shotgun (WGS) entry which is preliminary data.</text>
</comment>
<evidence type="ECO:0000259" key="13">
    <source>
        <dbReference type="SMART" id="SM00382"/>
    </source>
</evidence>
<evidence type="ECO:0000256" key="4">
    <source>
        <dbReference type="ARBA" id="ARBA00022705"/>
    </source>
</evidence>
<name>A0A1F5F6H7_9BACT</name>
<dbReference type="InterPro" id="IPR008921">
    <property type="entry name" value="DNA_pol3_clamp-load_cplx_C"/>
</dbReference>
<keyword evidence="4 11" id="KW-0235">DNA replication</keyword>
<dbReference type="AlphaFoldDB" id="A0A1F5F6H7"/>
<dbReference type="InterPro" id="IPR050238">
    <property type="entry name" value="DNA_Rep/Repair_Clamp_Loader"/>
</dbReference>
<dbReference type="InterPro" id="IPR003593">
    <property type="entry name" value="AAA+_ATPase"/>
</dbReference>
<keyword evidence="7" id="KW-0862">Zinc</keyword>
<dbReference type="GO" id="GO:0003887">
    <property type="term" value="F:DNA-directed DNA polymerase activity"/>
    <property type="evidence" value="ECO:0007669"/>
    <property type="project" value="UniProtKB-KW"/>
</dbReference>
<sequence length="538" mass="59625">MSYQVIARKWRPQVFSEVIGQQHICRMLQNAVSQGRVGHAYLFAGPRGVGKTTTARLLAKALNCVTGPTPEPCNSCDQCRSIASGANVDVIEIDAASNRGIDEIRALRENVKFAPAGGRYKIYIIDEVHMLTREAFNALLKTLEEPPEHAVFILATTDPDKLPPTITSRCQRLTFRRIPTGEIAALLERIALEEGYELDHEAALLAARSASGAIRDAESTLEQLFAYGEKRITLQEARAVLGKVGVDTLVELTGAVLEGDAANVVRRVTETVDSGIDPRVLAEELLDLWRDRFIHSLGGEAEGLVERLAERAPAASEHDVPPETWLSLLAPLRRAMVELKLSRQPRLTLELALVELSRLPRLISLTELAERLRGVEGENPPAAQKKTRTQTDDGINGKPGEREDGTWEEFLPHLRKSNTSVGAFAAEAREVRLEDDRLILVFPPEFSFHHQQLRKMENVRVVEQAATEFYSRPVTFEALLESPPESSEGKAEETVKEHPAAGVDLDGLSSRDRQAIQRTTEVFDARVVRIDGERRGET</sequence>
<keyword evidence="2 11" id="KW-0808">Transferase</keyword>
<comment type="function">
    <text evidence="11">DNA polymerase III is a complex, multichain enzyme responsible for most of the replicative synthesis in bacteria. This DNA polymerase also exhibits 3' to 5' exonuclease activity.</text>
</comment>
<feature type="region of interest" description="Disordered" evidence="12">
    <location>
        <begin position="376"/>
        <end position="405"/>
    </location>
</feature>
<dbReference type="CDD" id="cd00009">
    <property type="entry name" value="AAA"/>
    <property type="match status" value="1"/>
</dbReference>
<evidence type="ECO:0000256" key="2">
    <source>
        <dbReference type="ARBA" id="ARBA00022679"/>
    </source>
</evidence>
<dbReference type="InterPro" id="IPR022754">
    <property type="entry name" value="DNA_pol_III_gamma-3"/>
</dbReference>
<protein>
    <recommendedName>
        <fullName evidence="11">DNA polymerase III subunit gamma/tau</fullName>
        <ecNumber evidence="11">2.7.7.7</ecNumber>
    </recommendedName>
</protein>
<keyword evidence="5" id="KW-0479">Metal-binding</keyword>
<comment type="catalytic activity">
    <reaction evidence="10 11">
        <text>DNA(n) + a 2'-deoxyribonucleoside 5'-triphosphate = DNA(n+1) + diphosphate</text>
        <dbReference type="Rhea" id="RHEA:22508"/>
        <dbReference type="Rhea" id="RHEA-COMP:17339"/>
        <dbReference type="Rhea" id="RHEA-COMP:17340"/>
        <dbReference type="ChEBI" id="CHEBI:33019"/>
        <dbReference type="ChEBI" id="CHEBI:61560"/>
        <dbReference type="ChEBI" id="CHEBI:173112"/>
        <dbReference type="EC" id="2.7.7.7"/>
    </reaction>
</comment>
<dbReference type="GO" id="GO:0003677">
    <property type="term" value="F:DNA binding"/>
    <property type="evidence" value="ECO:0007669"/>
    <property type="project" value="InterPro"/>
</dbReference>
<evidence type="ECO:0000256" key="6">
    <source>
        <dbReference type="ARBA" id="ARBA00022741"/>
    </source>
</evidence>
<dbReference type="SUPFAM" id="SSF52540">
    <property type="entry name" value="P-loop containing nucleoside triphosphate hydrolases"/>
    <property type="match status" value="1"/>
</dbReference>
<dbReference type="GO" id="GO:0046872">
    <property type="term" value="F:metal ion binding"/>
    <property type="evidence" value="ECO:0007669"/>
    <property type="project" value="UniProtKB-KW"/>
</dbReference>
<comment type="similarity">
    <text evidence="1 11">Belongs to the DnaX/STICHEL family.</text>
</comment>
<dbReference type="Gene3D" id="1.10.8.60">
    <property type="match status" value="1"/>
</dbReference>
<comment type="subunit">
    <text evidence="11">DNA polymerase III contains a core (composed of alpha, epsilon and theta chains) that associates with a tau subunit. This core dimerizes to form the POLIII' complex. PolIII' associates with the gamma complex (composed of gamma, delta, delta', psi and chi chains) and with the beta chain to form the complete DNA polymerase III complex.</text>
</comment>
<organism evidence="14 15">
    <name type="scientific">Candidatus Coatesbacteria bacterium RBG_13_66_14</name>
    <dbReference type="NCBI Taxonomy" id="1817816"/>
    <lineage>
        <taxon>Bacteria</taxon>
        <taxon>Candidatus Coatesiibacteriota</taxon>
    </lineage>
</organism>
<dbReference type="Pfam" id="PF12169">
    <property type="entry name" value="DNA_pol3_gamma3"/>
    <property type="match status" value="1"/>
</dbReference>
<dbReference type="Proteomes" id="UP000177187">
    <property type="component" value="Unassembled WGS sequence"/>
</dbReference>
<gene>
    <name evidence="11" type="primary">dnaX</name>
    <name evidence="14" type="ORF">A2Y64_04305</name>
</gene>
<dbReference type="NCBIfam" id="TIGR02397">
    <property type="entry name" value="dnaX_nterm"/>
    <property type="match status" value="1"/>
</dbReference>
<evidence type="ECO:0000256" key="7">
    <source>
        <dbReference type="ARBA" id="ARBA00022833"/>
    </source>
</evidence>
<evidence type="ECO:0000256" key="9">
    <source>
        <dbReference type="ARBA" id="ARBA00022932"/>
    </source>
</evidence>
<dbReference type="InterPro" id="IPR001270">
    <property type="entry name" value="ClpA/B"/>
</dbReference>
<dbReference type="InterPro" id="IPR027417">
    <property type="entry name" value="P-loop_NTPase"/>
</dbReference>
<dbReference type="SMART" id="SM00382">
    <property type="entry name" value="AAA"/>
    <property type="match status" value="1"/>
</dbReference>
<dbReference type="PANTHER" id="PTHR11669:SF0">
    <property type="entry name" value="PROTEIN STICHEL-LIKE 2"/>
    <property type="match status" value="1"/>
</dbReference>
<evidence type="ECO:0000313" key="14">
    <source>
        <dbReference type="EMBL" id="OGD75271.1"/>
    </source>
</evidence>
<dbReference type="SUPFAM" id="SSF48019">
    <property type="entry name" value="post-AAA+ oligomerization domain-like"/>
    <property type="match status" value="1"/>
</dbReference>
<dbReference type="STRING" id="1817816.A2Y64_04305"/>
<reference evidence="14 15" key="1">
    <citation type="journal article" date="2016" name="Nat. Commun.">
        <title>Thousands of microbial genomes shed light on interconnected biogeochemical processes in an aquifer system.</title>
        <authorList>
            <person name="Anantharaman K."/>
            <person name="Brown C.T."/>
            <person name="Hug L.A."/>
            <person name="Sharon I."/>
            <person name="Castelle C.J."/>
            <person name="Probst A.J."/>
            <person name="Thomas B.C."/>
            <person name="Singh A."/>
            <person name="Wilkins M.J."/>
            <person name="Karaoz U."/>
            <person name="Brodie E.L."/>
            <person name="Williams K.H."/>
            <person name="Hubbard S.S."/>
            <person name="Banfield J.F."/>
        </authorList>
    </citation>
    <scope>NUCLEOTIDE SEQUENCE [LARGE SCALE GENOMIC DNA]</scope>
</reference>
<dbReference type="NCBIfam" id="NF004046">
    <property type="entry name" value="PRK05563.1"/>
    <property type="match status" value="1"/>
</dbReference>
<dbReference type="GO" id="GO:0006261">
    <property type="term" value="P:DNA-templated DNA replication"/>
    <property type="evidence" value="ECO:0007669"/>
    <property type="project" value="TreeGrafter"/>
</dbReference>
<dbReference type="EMBL" id="MFAF01000079">
    <property type="protein sequence ID" value="OGD75271.1"/>
    <property type="molecule type" value="Genomic_DNA"/>
</dbReference>
<dbReference type="InterPro" id="IPR048448">
    <property type="entry name" value="DnaX-like_C"/>
</dbReference>
<dbReference type="PRINTS" id="PR00300">
    <property type="entry name" value="CLPPROTEASEA"/>
</dbReference>
<evidence type="ECO:0000256" key="11">
    <source>
        <dbReference type="RuleBase" id="RU364063"/>
    </source>
</evidence>
<dbReference type="Gene3D" id="1.20.272.10">
    <property type="match status" value="1"/>
</dbReference>
<dbReference type="PANTHER" id="PTHR11669">
    <property type="entry name" value="REPLICATION FACTOR C / DNA POLYMERASE III GAMMA-TAU SUBUNIT"/>
    <property type="match status" value="1"/>
</dbReference>
<evidence type="ECO:0000313" key="15">
    <source>
        <dbReference type="Proteomes" id="UP000177187"/>
    </source>
</evidence>
<dbReference type="GO" id="GO:0009360">
    <property type="term" value="C:DNA polymerase III complex"/>
    <property type="evidence" value="ECO:0007669"/>
    <property type="project" value="InterPro"/>
</dbReference>
<keyword evidence="6 11" id="KW-0547">Nucleotide-binding</keyword>
<keyword evidence="3 11" id="KW-0548">Nucleotidyltransferase</keyword>
<keyword evidence="8 11" id="KW-0067">ATP-binding</keyword>
<dbReference type="FunFam" id="3.40.50.300:FF:000014">
    <property type="entry name" value="DNA polymerase III subunit gamma/tau"/>
    <property type="match status" value="1"/>
</dbReference>
<evidence type="ECO:0000256" key="8">
    <source>
        <dbReference type="ARBA" id="ARBA00022840"/>
    </source>
</evidence>
<dbReference type="Pfam" id="PF20964">
    <property type="entry name" value="DnaX_C"/>
    <property type="match status" value="1"/>
</dbReference>
<evidence type="ECO:0000256" key="12">
    <source>
        <dbReference type="SAM" id="MobiDB-lite"/>
    </source>
</evidence>
<feature type="region of interest" description="Disordered" evidence="12">
    <location>
        <begin position="482"/>
        <end position="511"/>
    </location>
</feature>
<feature type="domain" description="AAA+ ATPase" evidence="13">
    <location>
        <begin position="37"/>
        <end position="179"/>
    </location>
</feature>
<proteinExistence type="inferred from homology"/>
<evidence type="ECO:0000256" key="1">
    <source>
        <dbReference type="ARBA" id="ARBA00006360"/>
    </source>
</evidence>
<dbReference type="Pfam" id="PF13177">
    <property type="entry name" value="DNA_pol3_delta2"/>
    <property type="match status" value="1"/>
</dbReference>
<keyword evidence="9 11" id="KW-0239">DNA-directed DNA polymerase</keyword>
<dbReference type="EC" id="2.7.7.7" evidence="11"/>
<feature type="compositionally biased region" description="Basic and acidic residues" evidence="12">
    <location>
        <begin position="487"/>
        <end position="499"/>
    </location>
</feature>
<accession>A0A1F5F6H7</accession>
<dbReference type="GO" id="GO:0005524">
    <property type="term" value="F:ATP binding"/>
    <property type="evidence" value="ECO:0007669"/>
    <property type="project" value="UniProtKB-KW"/>
</dbReference>
<dbReference type="InterPro" id="IPR012763">
    <property type="entry name" value="DNA_pol_III_sug/sutau_N"/>
</dbReference>
<dbReference type="Gene3D" id="3.40.50.300">
    <property type="entry name" value="P-loop containing nucleotide triphosphate hydrolases"/>
    <property type="match status" value="1"/>
</dbReference>
<evidence type="ECO:0000256" key="3">
    <source>
        <dbReference type="ARBA" id="ARBA00022695"/>
    </source>
</evidence>
<evidence type="ECO:0000256" key="10">
    <source>
        <dbReference type="ARBA" id="ARBA00049244"/>
    </source>
</evidence>